<dbReference type="InterPro" id="IPR016024">
    <property type="entry name" value="ARM-type_fold"/>
</dbReference>
<sequence length="257" mass="28049">MASEKRFADSFSTSAITNSSARLPMGIGRRALLLAVLAAGTSGATSGCKDGPMYALKTVNPYFTMRQWARDEEIGVTDHQRRTELQSLVKTMPNLPPERQEYWSKHLEQIFANDESAEMRRLAVVAAGKSSDPAVLSLIESGLEDDVIKVRMEACRALGNRREDEATILLAETIGKSQNKDVRHAAITALAEHPGQVATNSLKLALEDRDPATQSLVISALRENTGKDFGDDPEVWIAGLEGKDVDEIPRGGFGSYF</sequence>
<organism evidence="1 2">
    <name type="scientific">Allorhodopirellula solitaria</name>
    <dbReference type="NCBI Taxonomy" id="2527987"/>
    <lineage>
        <taxon>Bacteria</taxon>
        <taxon>Pseudomonadati</taxon>
        <taxon>Planctomycetota</taxon>
        <taxon>Planctomycetia</taxon>
        <taxon>Pirellulales</taxon>
        <taxon>Pirellulaceae</taxon>
        <taxon>Allorhodopirellula</taxon>
    </lineage>
</organism>
<dbReference type="SUPFAM" id="SSF48371">
    <property type="entry name" value="ARM repeat"/>
    <property type="match status" value="1"/>
</dbReference>
<dbReference type="OrthoDB" id="262632at2"/>
<dbReference type="AlphaFoldDB" id="A0A5C5YHL1"/>
<gene>
    <name evidence="1" type="ORF">CA85_14630</name>
</gene>
<dbReference type="EMBL" id="SJPK01000003">
    <property type="protein sequence ID" value="TWT73002.1"/>
    <property type="molecule type" value="Genomic_DNA"/>
</dbReference>
<reference evidence="1 2" key="1">
    <citation type="submission" date="2019-02" db="EMBL/GenBank/DDBJ databases">
        <title>Deep-cultivation of Planctomycetes and their phenomic and genomic characterization uncovers novel biology.</title>
        <authorList>
            <person name="Wiegand S."/>
            <person name="Jogler M."/>
            <person name="Boedeker C."/>
            <person name="Pinto D."/>
            <person name="Vollmers J."/>
            <person name="Rivas-Marin E."/>
            <person name="Kohn T."/>
            <person name="Peeters S.H."/>
            <person name="Heuer A."/>
            <person name="Rast P."/>
            <person name="Oberbeckmann S."/>
            <person name="Bunk B."/>
            <person name="Jeske O."/>
            <person name="Meyerdierks A."/>
            <person name="Storesund J.E."/>
            <person name="Kallscheuer N."/>
            <person name="Luecker S."/>
            <person name="Lage O.M."/>
            <person name="Pohl T."/>
            <person name="Merkel B.J."/>
            <person name="Hornburger P."/>
            <person name="Mueller R.-W."/>
            <person name="Bruemmer F."/>
            <person name="Labrenz M."/>
            <person name="Spormann A.M."/>
            <person name="Op Den Camp H."/>
            <person name="Overmann J."/>
            <person name="Amann R."/>
            <person name="Jetten M.S.M."/>
            <person name="Mascher T."/>
            <person name="Medema M.H."/>
            <person name="Devos D.P."/>
            <person name="Kaster A.-K."/>
            <person name="Ovreas L."/>
            <person name="Rohde M."/>
            <person name="Galperin M.Y."/>
            <person name="Jogler C."/>
        </authorList>
    </citation>
    <scope>NUCLEOTIDE SEQUENCE [LARGE SCALE GENOMIC DNA]</scope>
    <source>
        <strain evidence="1 2">CA85</strain>
    </source>
</reference>
<accession>A0A5C5YHL1</accession>
<name>A0A5C5YHL1_9BACT</name>
<evidence type="ECO:0000313" key="1">
    <source>
        <dbReference type="EMBL" id="TWT73002.1"/>
    </source>
</evidence>
<dbReference type="Pfam" id="PF13646">
    <property type="entry name" value="HEAT_2"/>
    <property type="match status" value="1"/>
</dbReference>
<dbReference type="Gene3D" id="1.25.10.10">
    <property type="entry name" value="Leucine-rich Repeat Variant"/>
    <property type="match status" value="1"/>
</dbReference>
<dbReference type="InterPro" id="IPR011989">
    <property type="entry name" value="ARM-like"/>
</dbReference>
<comment type="caution">
    <text evidence="1">The sequence shown here is derived from an EMBL/GenBank/DDBJ whole genome shotgun (WGS) entry which is preliminary data.</text>
</comment>
<keyword evidence="2" id="KW-1185">Reference proteome</keyword>
<dbReference type="RefSeq" id="WP_146390594.1">
    <property type="nucleotide sequence ID" value="NZ_SJPK01000003.1"/>
</dbReference>
<dbReference type="InterPro" id="IPR004155">
    <property type="entry name" value="PBS_lyase_HEAT"/>
</dbReference>
<evidence type="ECO:0000313" key="2">
    <source>
        <dbReference type="Proteomes" id="UP000318053"/>
    </source>
</evidence>
<proteinExistence type="predicted"/>
<dbReference type="Proteomes" id="UP000318053">
    <property type="component" value="Unassembled WGS sequence"/>
</dbReference>
<dbReference type="SMART" id="SM00567">
    <property type="entry name" value="EZ_HEAT"/>
    <property type="match status" value="3"/>
</dbReference>
<protein>
    <submittedName>
        <fullName evidence="1">HEAT repeat protein</fullName>
    </submittedName>
</protein>